<reference evidence="1" key="2">
    <citation type="journal article" date="2014" name="ISME J.">
        <title>Microbial stratification in low pH oxic and suboxic macroscopic growths along an acid mine drainage.</title>
        <authorList>
            <person name="Mendez-Garcia C."/>
            <person name="Mesa V."/>
            <person name="Sprenger R.R."/>
            <person name="Richter M."/>
            <person name="Diez M.S."/>
            <person name="Solano J."/>
            <person name="Bargiela R."/>
            <person name="Golyshina O.V."/>
            <person name="Manteca A."/>
            <person name="Ramos J.L."/>
            <person name="Gallego J.R."/>
            <person name="Llorente I."/>
            <person name="Martins Dos Santos V.A."/>
            <person name="Jensen O.N."/>
            <person name="Pelaez A.I."/>
            <person name="Sanchez J."/>
            <person name="Ferrer M."/>
        </authorList>
    </citation>
    <scope>NUCLEOTIDE SEQUENCE</scope>
</reference>
<dbReference type="PANTHER" id="PTHR42696">
    <property type="entry name" value="ASPARTATE AMMONIA-LYASE"/>
    <property type="match status" value="1"/>
</dbReference>
<feature type="non-terminal residue" evidence="1">
    <location>
        <position position="64"/>
    </location>
</feature>
<dbReference type="InterPro" id="IPR051546">
    <property type="entry name" value="Aspartate_Ammonia-Lyase"/>
</dbReference>
<dbReference type="GO" id="GO:0005829">
    <property type="term" value="C:cytosol"/>
    <property type="evidence" value="ECO:0007669"/>
    <property type="project" value="TreeGrafter"/>
</dbReference>
<dbReference type="GO" id="GO:0008797">
    <property type="term" value="F:aspartate ammonia-lyase activity"/>
    <property type="evidence" value="ECO:0007669"/>
    <property type="project" value="TreeGrafter"/>
</dbReference>
<comment type="caution">
    <text evidence="1">The sequence shown here is derived from an EMBL/GenBank/DDBJ whole genome shotgun (WGS) entry which is preliminary data.</text>
</comment>
<dbReference type="EMBL" id="AUZY01012528">
    <property type="protein sequence ID" value="EQD29587.1"/>
    <property type="molecule type" value="Genomic_DNA"/>
</dbReference>
<evidence type="ECO:0000313" key="1">
    <source>
        <dbReference type="EMBL" id="EQD29587.1"/>
    </source>
</evidence>
<dbReference type="SUPFAM" id="SSF48557">
    <property type="entry name" value="L-aspartase-like"/>
    <property type="match status" value="1"/>
</dbReference>
<organism evidence="1">
    <name type="scientific">mine drainage metagenome</name>
    <dbReference type="NCBI Taxonomy" id="410659"/>
    <lineage>
        <taxon>unclassified sequences</taxon>
        <taxon>metagenomes</taxon>
        <taxon>ecological metagenomes</taxon>
    </lineage>
</organism>
<reference evidence="1" key="1">
    <citation type="submission" date="2013-08" db="EMBL/GenBank/DDBJ databases">
        <authorList>
            <person name="Mendez C."/>
            <person name="Richter M."/>
            <person name="Ferrer M."/>
            <person name="Sanchez J."/>
        </authorList>
    </citation>
    <scope>NUCLEOTIDE SEQUENCE</scope>
</reference>
<dbReference type="InterPro" id="IPR024083">
    <property type="entry name" value="Fumarase/histidase_N"/>
</dbReference>
<dbReference type="PANTHER" id="PTHR42696:SF2">
    <property type="entry name" value="ASPARTATE AMMONIA-LYASE"/>
    <property type="match status" value="1"/>
</dbReference>
<gene>
    <name evidence="1" type="ORF">B1B_18699</name>
</gene>
<accession>T0YCW8</accession>
<dbReference type="InterPro" id="IPR008948">
    <property type="entry name" value="L-Aspartase-like"/>
</dbReference>
<dbReference type="Gene3D" id="1.10.275.10">
    <property type="entry name" value="Fumarase/aspartase (N-terminal domain)"/>
    <property type="match status" value="1"/>
</dbReference>
<dbReference type="AlphaFoldDB" id="T0YCW8"/>
<dbReference type="GO" id="GO:0006531">
    <property type="term" value="P:aspartate metabolic process"/>
    <property type="evidence" value="ECO:0007669"/>
    <property type="project" value="TreeGrafter"/>
</dbReference>
<name>T0YCW8_9ZZZZ</name>
<proteinExistence type="predicted"/>
<protein>
    <submittedName>
        <fullName evidence="1">Fumarate hydratase</fullName>
    </submittedName>
</protein>
<sequence>MEGTVKEYDDMTHVTIGKNTRIEKDSMGPLEVPADAYYGVQTLRAMHNFPISGQPMPETFIRAH</sequence>